<dbReference type="Pfam" id="PF00501">
    <property type="entry name" value="AMP-binding"/>
    <property type="match status" value="1"/>
</dbReference>
<accession>A0A0S8GH28</accession>
<dbReference type="SUPFAM" id="SSF56801">
    <property type="entry name" value="Acetyl-CoA synthetase-like"/>
    <property type="match status" value="1"/>
</dbReference>
<reference evidence="2 3" key="1">
    <citation type="journal article" date="2015" name="Microbiome">
        <title>Genomic resolution of linkages in carbon, nitrogen, and sulfur cycling among widespread estuary sediment bacteria.</title>
        <authorList>
            <person name="Baker B.J."/>
            <person name="Lazar C.S."/>
            <person name="Teske A.P."/>
            <person name="Dick G.J."/>
        </authorList>
    </citation>
    <scope>NUCLEOTIDE SEQUENCE [LARGE SCALE GENOMIC DNA]</scope>
    <source>
        <strain evidence="2">SM23_60</strain>
    </source>
</reference>
<dbReference type="InterPro" id="IPR050237">
    <property type="entry name" value="ATP-dep_AMP-bd_enzyme"/>
</dbReference>
<dbReference type="PROSITE" id="PS00455">
    <property type="entry name" value="AMP_BINDING"/>
    <property type="match status" value="1"/>
</dbReference>
<evidence type="ECO:0000313" key="3">
    <source>
        <dbReference type="Proteomes" id="UP000051096"/>
    </source>
</evidence>
<organism evidence="2 3">
    <name type="scientific">candidate division WOR_3 bacterium SM23_60</name>
    <dbReference type="NCBI Taxonomy" id="1703780"/>
    <lineage>
        <taxon>Bacteria</taxon>
        <taxon>Bacteria division WOR-3</taxon>
    </lineage>
</organism>
<sequence>MSNHIKHLGEVFEHSVENFGDKLALKKGDTQYTYRQLKAAVIKVKNYLLSLGLKKGEKFAVLGENRPEWAIGYLGIVRAGLVVVPVDRLLSEAEILHILRESDAKGVIASEDYLDKIETVQQELRTIKHVIPMNTLDTLPPKKDIAVEAIDPDALAVLIFTSGTTGTSKAVMLSHNNILENLKSIDGIIEVKEKDTLVSIIPMHHTFEGTAGFILPLYKGAAVYYPLSIKPKDLLATMKEAQVTCLIAVPLLFEKFLGAVHRKVAAAPLPTKVLFGAISGIGSVVKFLRKPLFARVRNEMGLGNLRIACAGGAALTEKVAKGLKLLAIPIIQGYGLTETAPVISVSPLEKPKVASVGLPIPRVEVKISEPDDNGIGEIIVRGPNVMLGYYKNKKATDEILKKGWLYTGDLGWIDDDGYLYITGRKKSLIVTQTGKNVYPEELEEKIVKSQWVSEVLVIPRIDPETKKEKICALVFPDYELLEQYSIAKDITLTEDDVNSIVKDVIHEVNADLPDYKKITEFEIREEEFPKTTTKKIKRHLFIERGMRV</sequence>
<comment type="caution">
    <text evidence="2">The sequence shown here is derived from an EMBL/GenBank/DDBJ whole genome shotgun (WGS) entry which is preliminary data.</text>
</comment>
<dbReference type="Gene3D" id="3.30.300.30">
    <property type="match status" value="1"/>
</dbReference>
<dbReference type="CDD" id="cd05907">
    <property type="entry name" value="VL_LC_FACS_like"/>
    <property type="match status" value="1"/>
</dbReference>
<dbReference type="GO" id="GO:0016878">
    <property type="term" value="F:acid-thiol ligase activity"/>
    <property type="evidence" value="ECO:0007669"/>
    <property type="project" value="UniProtKB-ARBA"/>
</dbReference>
<dbReference type="PANTHER" id="PTHR43767">
    <property type="entry name" value="LONG-CHAIN-FATTY-ACID--COA LIGASE"/>
    <property type="match status" value="1"/>
</dbReference>
<feature type="domain" description="AMP-dependent synthetase/ligase" evidence="1">
    <location>
        <begin position="12"/>
        <end position="390"/>
    </location>
</feature>
<dbReference type="Gene3D" id="3.40.50.12780">
    <property type="entry name" value="N-terminal domain of ligase-like"/>
    <property type="match status" value="1"/>
</dbReference>
<dbReference type="InterPro" id="IPR045851">
    <property type="entry name" value="AMP-bd_C_sf"/>
</dbReference>
<dbReference type="AlphaFoldDB" id="A0A0S8GH28"/>
<dbReference type="Pfam" id="PF23562">
    <property type="entry name" value="AMP-binding_C_3"/>
    <property type="match status" value="1"/>
</dbReference>
<dbReference type="InterPro" id="IPR020845">
    <property type="entry name" value="AMP-binding_CS"/>
</dbReference>
<protein>
    <recommendedName>
        <fullName evidence="1">AMP-dependent synthetase/ligase domain-containing protein</fullName>
    </recommendedName>
</protein>
<proteinExistence type="predicted"/>
<dbReference type="InterPro" id="IPR042099">
    <property type="entry name" value="ANL_N_sf"/>
</dbReference>
<dbReference type="PANTHER" id="PTHR43767:SF1">
    <property type="entry name" value="NONRIBOSOMAL PEPTIDE SYNTHASE PES1 (EUROFUNG)-RELATED"/>
    <property type="match status" value="1"/>
</dbReference>
<dbReference type="InterPro" id="IPR000873">
    <property type="entry name" value="AMP-dep_synth/lig_dom"/>
</dbReference>
<gene>
    <name evidence="2" type="ORF">AMJ87_07655</name>
</gene>
<name>A0A0S8GH28_UNCW3</name>
<dbReference type="Proteomes" id="UP000051096">
    <property type="component" value="Unassembled WGS sequence"/>
</dbReference>
<dbReference type="EMBL" id="LJUO01000070">
    <property type="protein sequence ID" value="KPK71116.1"/>
    <property type="molecule type" value="Genomic_DNA"/>
</dbReference>
<evidence type="ECO:0000313" key="2">
    <source>
        <dbReference type="EMBL" id="KPK71116.1"/>
    </source>
</evidence>
<dbReference type="PATRIC" id="fig|1703780.3.peg.295"/>
<evidence type="ECO:0000259" key="1">
    <source>
        <dbReference type="Pfam" id="PF00501"/>
    </source>
</evidence>